<sequence>MGKHERVVHTECDVRQIFLQCDQDHDGLLNRKELKCAYGHLGKKLPWLNARLALHHADADRDGHINSKELDVLVKNARSH</sequence>
<dbReference type="GO" id="GO:0005509">
    <property type="term" value="F:calcium ion binding"/>
    <property type="evidence" value="ECO:0007669"/>
    <property type="project" value="InterPro"/>
</dbReference>
<dbReference type="PROSITE" id="PS00018">
    <property type="entry name" value="EF_HAND_1"/>
    <property type="match status" value="2"/>
</dbReference>
<dbReference type="Gene3D" id="1.10.238.10">
    <property type="entry name" value="EF-hand"/>
    <property type="match status" value="1"/>
</dbReference>
<proteinExistence type="predicted"/>
<organism evidence="3">
    <name type="scientific">Rhizophora mucronata</name>
    <name type="common">Asiatic mangrove</name>
    <dbReference type="NCBI Taxonomy" id="61149"/>
    <lineage>
        <taxon>Eukaryota</taxon>
        <taxon>Viridiplantae</taxon>
        <taxon>Streptophyta</taxon>
        <taxon>Embryophyta</taxon>
        <taxon>Tracheophyta</taxon>
        <taxon>Spermatophyta</taxon>
        <taxon>Magnoliopsida</taxon>
        <taxon>eudicotyledons</taxon>
        <taxon>Gunneridae</taxon>
        <taxon>Pentapetalae</taxon>
        <taxon>rosids</taxon>
        <taxon>fabids</taxon>
        <taxon>Malpighiales</taxon>
        <taxon>Rhizophoraceae</taxon>
        <taxon>Rhizophora</taxon>
    </lineage>
</organism>
<dbReference type="AlphaFoldDB" id="A0A2P2J764"/>
<dbReference type="InterPro" id="IPR018247">
    <property type="entry name" value="EF_Hand_1_Ca_BS"/>
</dbReference>
<accession>A0A2P2J764</accession>
<dbReference type="InterPro" id="IPR011992">
    <property type="entry name" value="EF-hand-dom_pair"/>
</dbReference>
<name>A0A2P2J764_RHIMU</name>
<dbReference type="PROSITE" id="PS50222">
    <property type="entry name" value="EF_HAND_2"/>
    <property type="match status" value="1"/>
</dbReference>
<dbReference type="EMBL" id="GGEC01008827">
    <property type="protein sequence ID" value="MBW89310.1"/>
    <property type="molecule type" value="Transcribed_RNA"/>
</dbReference>
<reference evidence="3" key="1">
    <citation type="submission" date="2018-02" db="EMBL/GenBank/DDBJ databases">
        <title>Rhizophora mucronata_Transcriptome.</title>
        <authorList>
            <person name="Meera S.P."/>
            <person name="Sreeshan A."/>
            <person name="Augustine A."/>
        </authorList>
    </citation>
    <scope>NUCLEOTIDE SEQUENCE</scope>
    <source>
        <tissue evidence="3">Leaf</tissue>
    </source>
</reference>
<dbReference type="InterPro" id="IPR002048">
    <property type="entry name" value="EF_hand_dom"/>
</dbReference>
<evidence type="ECO:0000313" key="3">
    <source>
        <dbReference type="EMBL" id="MBW89309.1"/>
    </source>
</evidence>
<dbReference type="EMBL" id="GGEC01008826">
    <property type="protein sequence ID" value="MBW89309.1"/>
    <property type="molecule type" value="Transcribed_RNA"/>
</dbReference>
<keyword evidence="1" id="KW-0106">Calcium</keyword>
<dbReference type="Pfam" id="PF13405">
    <property type="entry name" value="EF-hand_6"/>
    <property type="match status" value="1"/>
</dbReference>
<evidence type="ECO:0000256" key="1">
    <source>
        <dbReference type="ARBA" id="ARBA00022837"/>
    </source>
</evidence>
<dbReference type="SMART" id="SM00054">
    <property type="entry name" value="EFh"/>
    <property type="match status" value="2"/>
</dbReference>
<feature type="domain" description="EF-hand" evidence="2">
    <location>
        <begin position="13"/>
        <end position="44"/>
    </location>
</feature>
<evidence type="ECO:0000259" key="2">
    <source>
        <dbReference type="PROSITE" id="PS50222"/>
    </source>
</evidence>
<protein>
    <submittedName>
        <fullName evidence="3">Calmodulin-like protein 5</fullName>
    </submittedName>
</protein>
<dbReference type="SUPFAM" id="SSF47473">
    <property type="entry name" value="EF-hand"/>
    <property type="match status" value="1"/>
</dbReference>
<dbReference type="Pfam" id="PF13202">
    <property type="entry name" value="EF-hand_5"/>
    <property type="match status" value="1"/>
</dbReference>